<evidence type="ECO:0000256" key="1">
    <source>
        <dbReference type="ARBA" id="ARBA00022737"/>
    </source>
</evidence>
<dbReference type="Proteomes" id="UP001152747">
    <property type="component" value="Unassembled WGS sequence"/>
</dbReference>
<accession>A0A9P1N4Z9</accession>
<dbReference type="GO" id="GO:0055087">
    <property type="term" value="C:Ski complex"/>
    <property type="evidence" value="ECO:0007669"/>
    <property type="project" value="InterPro"/>
</dbReference>
<dbReference type="PROSITE" id="PS50005">
    <property type="entry name" value="TPR"/>
    <property type="match status" value="1"/>
</dbReference>
<dbReference type="PANTHER" id="PTHR15704:SF7">
    <property type="entry name" value="SUPERKILLER COMPLEX PROTEIN 3"/>
    <property type="match status" value="1"/>
</dbReference>
<reference evidence="4" key="1">
    <citation type="submission" date="2022-11" db="EMBL/GenBank/DDBJ databases">
        <authorList>
            <person name="Kikuchi T."/>
        </authorList>
    </citation>
    <scope>NUCLEOTIDE SEQUENCE</scope>
    <source>
        <strain evidence="4">PS1010</strain>
    </source>
</reference>
<dbReference type="SMART" id="SM00028">
    <property type="entry name" value="TPR"/>
    <property type="match status" value="4"/>
</dbReference>
<evidence type="ECO:0000256" key="2">
    <source>
        <dbReference type="ARBA" id="ARBA00022803"/>
    </source>
</evidence>
<dbReference type="InterPro" id="IPR019734">
    <property type="entry name" value="TPR_rpt"/>
</dbReference>
<sequence>MGLLKEDLKTAKGLLKDGKNEEVVELLEEHIKNGVQDYFLFIFSGLANSNSENYVDGYQMYRKAVILDDSKGDAWKGLYKLIEGDGKVKAEQFDLEICEKMKTFVPDKISEIEKTSHRILFQLRDWKNLSSLDFSSDFAPKIINLLAPKIIKLEDSEREIVAKSFNLIEETFENDLELVAIYCKFVQGDQRIPTLVKFYSKLPEPWILAELSIFVYEQYFETGKFPDFSGIFENPLIAHLQSQNITEALQIVDKLPAEAKVIYPEALLYVELLAESENWAQCETTVRSILNNTKNENVKSTCFNWISRIVLESDQDIKKLSSLPLKRPKFFIEEVKTSLIQGIPVKTNDKKEELLVKLLSALYNKNVTENEKNIVESFLKLPELDWKDLLLAAEIKLALEIDATTLLVKAAKLNPRSSRVFFVLGKSLITKNPTKSRACLERAVKIQPGNEEYVKQLDDVLISQNATATERLVHLNKLVQIRENRRKSAWLTDVLSVLYLETNNYDLAIEELQHMVRLYQDNKLAWARLANAYFKKGHLRASVSSYEHLAELENGHRYTIPMIRVLIQLREFETSLEKILEYREKFGNSEEDESCRIALDTLEAQIRLNLMNDTFGEERRTHLRESLKVLNRSLSSEESSNYSIVYKLIGDSLLKVSEYQTRFYDFFEMNPNWKVVDQLSCIKLSVTFYSVVLKLRKDDALAWHDFSVSIMRQYKIEKNPELLTKSNSFIKHAIKLTKDESLLSTLWTLLAENLRLSDEPANRILHCLTRALQLNKINDVAWLELAILCLANGDMENSSRCLEQAIKYNPHNGEAWCTWAQHAHLQGAAYDATVMYRQALCIKPTPSSINGYAVYICESLQKQNCRFDCAGTALDFQPVADLCEKAISDKTTLYHLAMIADLFGYYREAFECFQMAEIEGDVMERAKMKLKLLDETFDVELKPVSPANLRLATMLPYSAPQLLSNVKNISVPLFVSATIALKINLPIDCIATIHDALPRHELIDYFPTILPEGMDNGLRHLEKDGEIPFRYRNHVAQELFEELKQLRENYEASLEPKKPEK</sequence>
<comment type="caution">
    <text evidence="4">The sequence shown here is derived from an EMBL/GenBank/DDBJ whole genome shotgun (WGS) entry which is preliminary data.</text>
</comment>
<name>A0A9P1N4Z9_9PELO</name>
<keyword evidence="1" id="KW-0677">Repeat</keyword>
<dbReference type="Pfam" id="PF13181">
    <property type="entry name" value="TPR_8"/>
    <property type="match status" value="2"/>
</dbReference>
<dbReference type="Gene3D" id="1.25.40.10">
    <property type="entry name" value="Tetratricopeptide repeat domain"/>
    <property type="match status" value="2"/>
</dbReference>
<gene>
    <name evidence="4" type="ORF">CAMP_LOCUS14102</name>
</gene>
<dbReference type="GO" id="GO:0006401">
    <property type="term" value="P:RNA catabolic process"/>
    <property type="evidence" value="ECO:0007669"/>
    <property type="project" value="InterPro"/>
</dbReference>
<evidence type="ECO:0000256" key="3">
    <source>
        <dbReference type="PROSITE-ProRule" id="PRU00339"/>
    </source>
</evidence>
<organism evidence="4 5">
    <name type="scientific">Caenorhabditis angaria</name>
    <dbReference type="NCBI Taxonomy" id="860376"/>
    <lineage>
        <taxon>Eukaryota</taxon>
        <taxon>Metazoa</taxon>
        <taxon>Ecdysozoa</taxon>
        <taxon>Nematoda</taxon>
        <taxon>Chromadorea</taxon>
        <taxon>Rhabditida</taxon>
        <taxon>Rhabditina</taxon>
        <taxon>Rhabditomorpha</taxon>
        <taxon>Rhabditoidea</taxon>
        <taxon>Rhabditidae</taxon>
        <taxon>Peloderinae</taxon>
        <taxon>Caenorhabditis</taxon>
    </lineage>
</organism>
<protein>
    <submittedName>
        <fullName evidence="4">Uncharacterized protein</fullName>
    </submittedName>
</protein>
<evidence type="ECO:0000313" key="4">
    <source>
        <dbReference type="EMBL" id="CAI5451465.1"/>
    </source>
</evidence>
<evidence type="ECO:0000313" key="5">
    <source>
        <dbReference type="Proteomes" id="UP001152747"/>
    </source>
</evidence>
<dbReference type="PANTHER" id="PTHR15704">
    <property type="entry name" value="SUPERKILLER 3 PROTEIN-RELATED"/>
    <property type="match status" value="1"/>
</dbReference>
<dbReference type="AlphaFoldDB" id="A0A9P1N4Z9"/>
<proteinExistence type="predicted"/>
<dbReference type="InterPro" id="IPR039226">
    <property type="entry name" value="Ski3/TTC37"/>
</dbReference>
<feature type="repeat" description="TPR" evidence="3">
    <location>
        <begin position="779"/>
        <end position="812"/>
    </location>
</feature>
<dbReference type="InterPro" id="IPR011990">
    <property type="entry name" value="TPR-like_helical_dom_sf"/>
</dbReference>
<keyword evidence="2 3" id="KW-0802">TPR repeat</keyword>
<keyword evidence="5" id="KW-1185">Reference proteome</keyword>
<dbReference type="EMBL" id="CANHGI010000005">
    <property type="protein sequence ID" value="CAI5451465.1"/>
    <property type="molecule type" value="Genomic_DNA"/>
</dbReference>
<dbReference type="OrthoDB" id="421075at2759"/>
<dbReference type="SUPFAM" id="SSF48452">
    <property type="entry name" value="TPR-like"/>
    <property type="match status" value="3"/>
</dbReference>